<evidence type="ECO:0000313" key="11">
    <source>
        <dbReference type="EMBL" id="KAL3690852.1"/>
    </source>
</evidence>
<dbReference type="PANTHER" id="PTHR48041:SF111">
    <property type="entry name" value="ABC TRANSPORTER G FAMILY MEMBER 14"/>
    <property type="match status" value="1"/>
</dbReference>
<dbReference type="Pfam" id="PF00005">
    <property type="entry name" value="ABC_tran"/>
    <property type="match status" value="1"/>
</dbReference>
<keyword evidence="3 9" id="KW-0812">Transmembrane</keyword>
<comment type="caution">
    <text evidence="11">The sequence shown here is derived from an EMBL/GenBank/DDBJ whole genome shotgun (WGS) entry which is preliminary data.</text>
</comment>
<keyword evidence="5" id="KW-0067">ATP-binding</keyword>
<dbReference type="AlphaFoldDB" id="A0ABD3HKE0"/>
<dbReference type="PANTHER" id="PTHR48041">
    <property type="entry name" value="ABC TRANSPORTER G FAMILY MEMBER 28"/>
    <property type="match status" value="1"/>
</dbReference>
<dbReference type="SUPFAM" id="SSF52540">
    <property type="entry name" value="P-loop containing nucleoside triphosphate hydrolases"/>
    <property type="match status" value="1"/>
</dbReference>
<dbReference type="Proteomes" id="UP001633002">
    <property type="component" value="Unassembled WGS sequence"/>
</dbReference>
<feature type="transmembrane region" description="Helical" evidence="9">
    <location>
        <begin position="840"/>
        <end position="858"/>
    </location>
</feature>
<dbReference type="Pfam" id="PF01061">
    <property type="entry name" value="ABC2_membrane"/>
    <property type="match status" value="1"/>
</dbReference>
<feature type="transmembrane region" description="Helical" evidence="9">
    <location>
        <begin position="652"/>
        <end position="672"/>
    </location>
</feature>
<evidence type="ECO:0000256" key="5">
    <source>
        <dbReference type="ARBA" id="ARBA00022840"/>
    </source>
</evidence>
<sequence length="863" mass="95766">MFSMASSPRSEGDVKEVVSECGCSSLRETMDHVDVDHFSSQEIPRLSTSTTRTVDDHGILRSMPEAEPYDGERGVDLDANMSRNWSFTVSGSSRNRPAVGTDSDADHQPGRNSNRTVAADGYSKLNYDTEPMDPTDVLARKSISLEGLWQAEAEPPRSFSYEEAPRRSSWSVEPSRRSSERTHGGVEGRRWKSRSTGFNFLSTRSSSETGEKFTGLDIAKLNVMPPLKESAEISLKPLTTLPVSIKFSNLVYQVTTGSQRPCPSISVDVTSWGQKLRRSPHEKIILHGISGAVCPGEMLGILGPSGSGKTTLVQILAGRLSNYEGSITHNDVPFSKSMNRRTALVTQDDVLYPHLTVKETLICAALMRLPRDFSRQEKRRRALDVLLELGLDKCQDTPVGGAYVRGASGGERKRVSIGCEILTDPSLLLLDEPTSGLDSTTALNIVRILRNLSHAGKTIISTIHQPSSVIYHMFEKILLLSDGHPLFCGRGNKALGYFEYIGFHPTFASNPADFLVDLANGVTHDLEDLNRESSPFVLSKRRAEEIADERNHIKKIVKDAYLAHMLQENKFDTGDLRPSSAERFQIAHDTVERRDWSTSWLEQFIILARRAVKERRHENFSVPRILETFVVAIIASLIWWNSSSSVEDQAGLLFFSTMVWGYFPLYSAIYTFPLEREMVRKERASGMYRLSAYFFAQSIIDLPMELVLPTIYTILVYWMGGLKPSAVAFFITWAALLFNVLVAQGMGLAIGAVCMNLKKASHLASASMLVILMAGGFFSKDIFPALGWLKYISFSYHAFKLELNAQFSEEDVYPCKAGLCHVADVQAISTVGLGGTLSSALAMLGFLVGFRLVAYIGLRRTKL</sequence>
<gene>
    <name evidence="11" type="ORF">R1sor_004503</name>
</gene>
<dbReference type="InterPro" id="IPR013525">
    <property type="entry name" value="ABC2_TM"/>
</dbReference>
<feature type="transmembrane region" description="Helical" evidence="9">
    <location>
        <begin position="693"/>
        <end position="720"/>
    </location>
</feature>
<feature type="region of interest" description="Disordered" evidence="8">
    <location>
        <begin position="155"/>
        <end position="190"/>
    </location>
</feature>
<keyword evidence="12" id="KW-1185">Reference proteome</keyword>
<feature type="compositionally biased region" description="Basic and acidic residues" evidence="8">
    <location>
        <begin position="174"/>
        <end position="190"/>
    </location>
</feature>
<feature type="transmembrane region" description="Helical" evidence="9">
    <location>
        <begin position="726"/>
        <end position="753"/>
    </location>
</feature>
<evidence type="ECO:0000313" key="12">
    <source>
        <dbReference type="Proteomes" id="UP001633002"/>
    </source>
</evidence>
<evidence type="ECO:0000256" key="8">
    <source>
        <dbReference type="SAM" id="MobiDB-lite"/>
    </source>
</evidence>
<accession>A0ABD3HKE0</accession>
<keyword evidence="2" id="KW-0813">Transport</keyword>
<comment type="subcellular location">
    <subcellularLocation>
        <location evidence="1">Membrane</location>
        <topology evidence="1">Multi-pass membrane protein</topology>
    </subcellularLocation>
</comment>
<evidence type="ECO:0000256" key="9">
    <source>
        <dbReference type="SAM" id="Phobius"/>
    </source>
</evidence>
<organism evidence="11 12">
    <name type="scientific">Riccia sorocarpa</name>
    <dbReference type="NCBI Taxonomy" id="122646"/>
    <lineage>
        <taxon>Eukaryota</taxon>
        <taxon>Viridiplantae</taxon>
        <taxon>Streptophyta</taxon>
        <taxon>Embryophyta</taxon>
        <taxon>Marchantiophyta</taxon>
        <taxon>Marchantiopsida</taxon>
        <taxon>Marchantiidae</taxon>
        <taxon>Marchantiales</taxon>
        <taxon>Ricciaceae</taxon>
        <taxon>Riccia</taxon>
    </lineage>
</organism>
<dbReference type="InterPro" id="IPR050352">
    <property type="entry name" value="ABCG_transporters"/>
</dbReference>
<dbReference type="InterPro" id="IPR003439">
    <property type="entry name" value="ABC_transporter-like_ATP-bd"/>
</dbReference>
<keyword evidence="4" id="KW-0547">Nucleotide-binding</keyword>
<evidence type="ECO:0000259" key="10">
    <source>
        <dbReference type="PROSITE" id="PS50893"/>
    </source>
</evidence>
<keyword evidence="7 9" id="KW-0472">Membrane</keyword>
<reference evidence="11 12" key="1">
    <citation type="submission" date="2024-09" db="EMBL/GenBank/DDBJ databases">
        <title>Chromosome-scale assembly of Riccia sorocarpa.</title>
        <authorList>
            <person name="Paukszto L."/>
        </authorList>
    </citation>
    <scope>NUCLEOTIDE SEQUENCE [LARGE SCALE GENOMIC DNA]</scope>
    <source>
        <strain evidence="11">LP-2024</strain>
        <tissue evidence="11">Aerial parts of the thallus</tissue>
    </source>
</reference>
<evidence type="ECO:0000256" key="1">
    <source>
        <dbReference type="ARBA" id="ARBA00004141"/>
    </source>
</evidence>
<protein>
    <recommendedName>
        <fullName evidence="10">ABC transporter domain-containing protein</fullName>
    </recommendedName>
</protein>
<name>A0ABD3HKE0_9MARC</name>
<dbReference type="InterPro" id="IPR027417">
    <property type="entry name" value="P-loop_NTPase"/>
</dbReference>
<proteinExistence type="predicted"/>
<dbReference type="GO" id="GO:0016020">
    <property type="term" value="C:membrane"/>
    <property type="evidence" value="ECO:0007669"/>
    <property type="project" value="UniProtKB-SubCell"/>
</dbReference>
<keyword evidence="6 9" id="KW-1133">Transmembrane helix</keyword>
<dbReference type="PROSITE" id="PS50893">
    <property type="entry name" value="ABC_TRANSPORTER_2"/>
    <property type="match status" value="1"/>
</dbReference>
<evidence type="ECO:0000256" key="6">
    <source>
        <dbReference type="ARBA" id="ARBA00022989"/>
    </source>
</evidence>
<evidence type="ECO:0000256" key="4">
    <source>
        <dbReference type="ARBA" id="ARBA00022741"/>
    </source>
</evidence>
<evidence type="ECO:0000256" key="7">
    <source>
        <dbReference type="ARBA" id="ARBA00023136"/>
    </source>
</evidence>
<dbReference type="EMBL" id="JBJQOH010000003">
    <property type="protein sequence ID" value="KAL3690852.1"/>
    <property type="molecule type" value="Genomic_DNA"/>
</dbReference>
<evidence type="ECO:0000256" key="3">
    <source>
        <dbReference type="ARBA" id="ARBA00022692"/>
    </source>
</evidence>
<dbReference type="Gene3D" id="3.40.50.300">
    <property type="entry name" value="P-loop containing nucleotide triphosphate hydrolases"/>
    <property type="match status" value="1"/>
</dbReference>
<feature type="domain" description="ABC transporter" evidence="10">
    <location>
        <begin position="245"/>
        <end position="507"/>
    </location>
</feature>
<dbReference type="SMART" id="SM00382">
    <property type="entry name" value="AAA"/>
    <property type="match status" value="1"/>
</dbReference>
<feature type="transmembrane region" description="Helical" evidence="9">
    <location>
        <begin position="760"/>
        <end position="779"/>
    </location>
</feature>
<feature type="region of interest" description="Disordered" evidence="8">
    <location>
        <begin position="87"/>
        <end position="129"/>
    </location>
</feature>
<feature type="transmembrane region" description="Helical" evidence="9">
    <location>
        <begin position="622"/>
        <end position="640"/>
    </location>
</feature>
<evidence type="ECO:0000256" key="2">
    <source>
        <dbReference type="ARBA" id="ARBA00022448"/>
    </source>
</evidence>
<dbReference type="InterPro" id="IPR003593">
    <property type="entry name" value="AAA+_ATPase"/>
</dbReference>
<dbReference type="GO" id="GO:0005524">
    <property type="term" value="F:ATP binding"/>
    <property type="evidence" value="ECO:0007669"/>
    <property type="project" value="UniProtKB-KW"/>
</dbReference>